<dbReference type="PROSITE" id="PS50958">
    <property type="entry name" value="SMB_2"/>
    <property type="match status" value="1"/>
</dbReference>
<dbReference type="Gene3D" id="3.90.70.10">
    <property type="entry name" value="Cysteine proteinases"/>
    <property type="match status" value="1"/>
</dbReference>
<protein>
    <recommendedName>
        <fullName evidence="5">SMB domain-containing protein</fullName>
    </recommendedName>
</protein>
<dbReference type="InterPro" id="IPR001212">
    <property type="entry name" value="Somatomedin_B_dom"/>
</dbReference>
<dbReference type="InterPro" id="IPR025660">
    <property type="entry name" value="Pept_his_AS"/>
</dbReference>
<reference evidence="6 7" key="1">
    <citation type="submission" date="2018-04" db="EMBL/GenBank/DDBJ databases">
        <title>The genome of golden apple snail Pomacea canaliculata provides insight into stress tolerance and invasive adaptation.</title>
        <authorList>
            <person name="Liu C."/>
            <person name="Liu B."/>
            <person name="Ren Y."/>
            <person name="Zhang Y."/>
            <person name="Wang H."/>
            <person name="Li S."/>
            <person name="Jiang F."/>
            <person name="Yin L."/>
            <person name="Zhang G."/>
            <person name="Qian W."/>
            <person name="Fan W."/>
        </authorList>
    </citation>
    <scope>NUCLEOTIDE SEQUENCE [LARGE SCALE GENOMIC DNA]</scope>
    <source>
        <strain evidence="6">SZHN2017</strain>
        <tissue evidence="6">Muscle</tissue>
    </source>
</reference>
<dbReference type="GO" id="GO:0008234">
    <property type="term" value="F:cysteine-type peptidase activity"/>
    <property type="evidence" value="ECO:0007669"/>
    <property type="project" value="InterPro"/>
</dbReference>
<dbReference type="PROSITE" id="PS00524">
    <property type="entry name" value="SMB_1"/>
    <property type="match status" value="1"/>
</dbReference>
<evidence type="ECO:0000313" key="6">
    <source>
        <dbReference type="EMBL" id="PVD23552.1"/>
    </source>
</evidence>
<feature type="domain" description="SMB" evidence="5">
    <location>
        <begin position="47"/>
        <end position="92"/>
    </location>
</feature>
<keyword evidence="7" id="KW-1185">Reference proteome</keyword>
<dbReference type="AlphaFoldDB" id="A0A2T7NQX5"/>
<dbReference type="PANTHER" id="PTHR12411">
    <property type="entry name" value="CYSTEINE PROTEASE FAMILY C1-RELATED"/>
    <property type="match status" value="1"/>
</dbReference>
<sequence>MGCLRTLARSALPVLCLTIWLPGSWAFYFLQWGPDLAGPWCSRRPRGQDCCVGRNDYCAVPILGTECYCDIFCNATAYDCCPDYWGHCHGVARDPPTTTLPPPRSHTAYPASSDVTVASSSRSQVGEHDLILLRVSCSTCVEVGSRYDWRCSNDVCLVRPELITAVNDGPYTWRSSNYSFLWGLTLDEGIRYRLGTYPLEQDVLEMTPLRVRQEEVLPERFDARVRWPGLIAPISDQGNCASSWAFSTVAVASDRLSIESEGAIVEVLSAQHMLSCDTNHQDGCTGGHVDRAWWYLRRHGVVTEACYPYLSGSTSVQGECQIGARQRGGDCPSGIQYKLEKRYKASPPYRYDHWLEREIMKEIMDNGPSIFEVKEDFYTYKSGVYQYTNLALRDPPAARKSAFHSVRIVGWGVERTPARDIIKYWICANSWGPEWGENGYFRIVRGVNANQIESYIVGAWGRITGDVLQRQLLESNRRRRLGLQDADVRRLRELSPRGRRRGSIKKQLRNLESPDQSGKSRDAGHRAGRTE</sequence>
<evidence type="ECO:0000259" key="5">
    <source>
        <dbReference type="PROSITE" id="PS50958"/>
    </source>
</evidence>
<dbReference type="SUPFAM" id="SSF54001">
    <property type="entry name" value="Cysteine proteinases"/>
    <property type="match status" value="1"/>
</dbReference>
<evidence type="ECO:0000256" key="1">
    <source>
        <dbReference type="ARBA" id="ARBA00008455"/>
    </source>
</evidence>
<organism evidence="6 7">
    <name type="scientific">Pomacea canaliculata</name>
    <name type="common">Golden apple snail</name>
    <dbReference type="NCBI Taxonomy" id="400727"/>
    <lineage>
        <taxon>Eukaryota</taxon>
        <taxon>Metazoa</taxon>
        <taxon>Spiralia</taxon>
        <taxon>Lophotrochozoa</taxon>
        <taxon>Mollusca</taxon>
        <taxon>Gastropoda</taxon>
        <taxon>Caenogastropoda</taxon>
        <taxon>Architaenioglossa</taxon>
        <taxon>Ampullarioidea</taxon>
        <taxon>Ampullariidae</taxon>
        <taxon>Pomacea</taxon>
    </lineage>
</organism>
<dbReference type="InterPro" id="IPR013128">
    <property type="entry name" value="Peptidase_C1A"/>
</dbReference>
<dbReference type="PROSITE" id="PS00639">
    <property type="entry name" value="THIOL_PROTEASE_HIS"/>
    <property type="match status" value="1"/>
</dbReference>
<dbReference type="CDD" id="cd02620">
    <property type="entry name" value="Peptidase_C1A_CathepsinB"/>
    <property type="match status" value="1"/>
</dbReference>
<gene>
    <name evidence="6" type="ORF">C0Q70_16824</name>
</gene>
<dbReference type="Proteomes" id="UP000245119">
    <property type="component" value="Linkage Group LG10"/>
</dbReference>
<feature type="region of interest" description="Disordered" evidence="3">
    <location>
        <begin position="494"/>
        <end position="531"/>
    </location>
</feature>
<accession>A0A2T7NQX5</accession>
<comment type="caution">
    <text evidence="6">The sequence shown here is derived from an EMBL/GenBank/DDBJ whole genome shotgun (WGS) entry which is preliminary data.</text>
</comment>
<dbReference type="PROSITE" id="PS00640">
    <property type="entry name" value="THIOL_PROTEASE_ASN"/>
    <property type="match status" value="1"/>
</dbReference>
<evidence type="ECO:0000256" key="2">
    <source>
        <dbReference type="ARBA" id="ARBA00023157"/>
    </source>
</evidence>
<evidence type="ECO:0000256" key="3">
    <source>
        <dbReference type="SAM" id="MobiDB-lite"/>
    </source>
</evidence>
<evidence type="ECO:0000313" key="7">
    <source>
        <dbReference type="Proteomes" id="UP000245119"/>
    </source>
</evidence>
<feature type="compositionally biased region" description="Basic and acidic residues" evidence="3">
    <location>
        <begin position="518"/>
        <end position="531"/>
    </location>
</feature>
<dbReference type="SMART" id="SM00645">
    <property type="entry name" value="Pept_C1"/>
    <property type="match status" value="1"/>
</dbReference>
<feature type="compositionally biased region" description="Basic residues" evidence="3">
    <location>
        <begin position="497"/>
        <end position="508"/>
    </location>
</feature>
<dbReference type="EMBL" id="PZQS01000010">
    <property type="protein sequence ID" value="PVD23552.1"/>
    <property type="molecule type" value="Genomic_DNA"/>
</dbReference>
<dbReference type="OrthoDB" id="3789175at2759"/>
<feature type="chain" id="PRO_5018552172" description="SMB domain-containing protein" evidence="4">
    <location>
        <begin position="27"/>
        <end position="531"/>
    </location>
</feature>
<keyword evidence="4" id="KW-0732">Signal</keyword>
<dbReference type="Pfam" id="PF00112">
    <property type="entry name" value="Peptidase_C1"/>
    <property type="match status" value="1"/>
</dbReference>
<dbReference type="InterPro" id="IPR000668">
    <property type="entry name" value="Peptidase_C1A_C"/>
</dbReference>
<evidence type="ECO:0000256" key="4">
    <source>
        <dbReference type="SAM" id="SignalP"/>
    </source>
</evidence>
<name>A0A2T7NQX5_POMCA</name>
<feature type="signal peptide" evidence="4">
    <location>
        <begin position="1"/>
        <end position="26"/>
    </location>
</feature>
<keyword evidence="2" id="KW-1015">Disulfide bond</keyword>
<dbReference type="GO" id="GO:0006508">
    <property type="term" value="P:proteolysis"/>
    <property type="evidence" value="ECO:0007669"/>
    <property type="project" value="InterPro"/>
</dbReference>
<dbReference type="InterPro" id="IPR038765">
    <property type="entry name" value="Papain-like_cys_pep_sf"/>
</dbReference>
<dbReference type="PRINTS" id="PR00705">
    <property type="entry name" value="PAPAIN"/>
</dbReference>
<proteinExistence type="inferred from homology"/>
<comment type="similarity">
    <text evidence="1">Belongs to the peptidase C1 family.</text>
</comment>
<dbReference type="InterPro" id="IPR025661">
    <property type="entry name" value="Pept_asp_AS"/>
</dbReference>